<accession>A0A1E5V229</accession>
<evidence type="ECO:0000256" key="2">
    <source>
        <dbReference type="ARBA" id="ARBA00022980"/>
    </source>
</evidence>
<keyword evidence="3" id="KW-0687">Ribonucleoprotein</keyword>
<sequence length="89" mass="10433">LMPEELERLMMVVVNSRKFKVSHKFLNRKKDYKNGRFSQIVSNTLDINLRDDIERLKKIRADQTSAPSNRCGRIYPNDHNSNQQTEGPT</sequence>
<dbReference type="GO" id="GO:0005840">
    <property type="term" value="C:ribosome"/>
    <property type="evidence" value="ECO:0007669"/>
    <property type="project" value="UniProtKB-KW"/>
</dbReference>
<comment type="similarity">
    <text evidence="1">Belongs to the universal ribosomal protein uS13 family.</text>
</comment>
<proteinExistence type="inferred from homology"/>
<dbReference type="GO" id="GO:0003723">
    <property type="term" value="F:RNA binding"/>
    <property type="evidence" value="ECO:0007669"/>
    <property type="project" value="InterPro"/>
</dbReference>
<dbReference type="Gene3D" id="4.10.910.10">
    <property type="entry name" value="30s ribosomal protein s13, domain 2"/>
    <property type="match status" value="1"/>
</dbReference>
<evidence type="ECO:0000313" key="6">
    <source>
        <dbReference type="Proteomes" id="UP000095767"/>
    </source>
</evidence>
<dbReference type="STRING" id="888268.A0A1E5V229"/>
<dbReference type="Pfam" id="PF00416">
    <property type="entry name" value="Ribosomal_S13"/>
    <property type="match status" value="1"/>
</dbReference>
<dbReference type="AlphaFoldDB" id="A0A1E5V229"/>
<feature type="region of interest" description="Disordered" evidence="4">
    <location>
        <begin position="60"/>
        <end position="89"/>
    </location>
</feature>
<dbReference type="GO" id="GO:0003735">
    <property type="term" value="F:structural constituent of ribosome"/>
    <property type="evidence" value="ECO:0007669"/>
    <property type="project" value="InterPro"/>
</dbReference>
<feature type="non-terminal residue" evidence="5">
    <location>
        <position position="1"/>
    </location>
</feature>
<dbReference type="Proteomes" id="UP000095767">
    <property type="component" value="Unassembled WGS sequence"/>
</dbReference>
<keyword evidence="6" id="KW-1185">Reference proteome</keyword>
<evidence type="ECO:0000256" key="1">
    <source>
        <dbReference type="ARBA" id="ARBA00008080"/>
    </source>
</evidence>
<dbReference type="InterPro" id="IPR027437">
    <property type="entry name" value="Rbsml_uS13_C"/>
</dbReference>
<organism evidence="5 6">
    <name type="scientific">Dichanthelium oligosanthes</name>
    <dbReference type="NCBI Taxonomy" id="888268"/>
    <lineage>
        <taxon>Eukaryota</taxon>
        <taxon>Viridiplantae</taxon>
        <taxon>Streptophyta</taxon>
        <taxon>Embryophyta</taxon>
        <taxon>Tracheophyta</taxon>
        <taxon>Spermatophyta</taxon>
        <taxon>Magnoliopsida</taxon>
        <taxon>Liliopsida</taxon>
        <taxon>Poales</taxon>
        <taxon>Poaceae</taxon>
        <taxon>PACMAD clade</taxon>
        <taxon>Panicoideae</taxon>
        <taxon>Panicodae</taxon>
        <taxon>Paniceae</taxon>
        <taxon>Dichantheliinae</taxon>
        <taxon>Dichanthelium</taxon>
    </lineage>
</organism>
<evidence type="ECO:0000256" key="4">
    <source>
        <dbReference type="SAM" id="MobiDB-lite"/>
    </source>
</evidence>
<evidence type="ECO:0000313" key="5">
    <source>
        <dbReference type="EMBL" id="OEL19065.1"/>
    </source>
</evidence>
<feature type="compositionally biased region" description="Polar residues" evidence="4">
    <location>
        <begin position="78"/>
        <end position="89"/>
    </location>
</feature>
<evidence type="ECO:0000256" key="3">
    <source>
        <dbReference type="ARBA" id="ARBA00023274"/>
    </source>
</evidence>
<name>A0A1E5V229_9POAL</name>
<comment type="caution">
    <text evidence="5">The sequence shown here is derived from an EMBL/GenBank/DDBJ whole genome shotgun (WGS) entry which is preliminary data.</text>
</comment>
<gene>
    <name evidence="5" type="ORF">BAE44_0019916</name>
</gene>
<keyword evidence="2" id="KW-0689">Ribosomal protein</keyword>
<protein>
    <submittedName>
        <fullName evidence="5">Uncharacterized protein</fullName>
    </submittedName>
</protein>
<reference evidence="5 6" key="1">
    <citation type="submission" date="2016-09" db="EMBL/GenBank/DDBJ databases">
        <title>The draft genome of Dichanthelium oligosanthes: A C3 panicoid grass species.</title>
        <authorList>
            <person name="Studer A.J."/>
            <person name="Schnable J.C."/>
            <person name="Brutnell T.P."/>
        </authorList>
    </citation>
    <scope>NUCLEOTIDE SEQUENCE [LARGE SCALE GENOMIC DNA]</scope>
    <source>
        <strain evidence="6">cv. Kellogg 1175</strain>
        <tissue evidence="5">Leaf</tissue>
    </source>
</reference>
<dbReference type="EMBL" id="LWDX02054686">
    <property type="protein sequence ID" value="OEL19065.1"/>
    <property type="molecule type" value="Genomic_DNA"/>
</dbReference>
<dbReference type="GO" id="GO:0006412">
    <property type="term" value="P:translation"/>
    <property type="evidence" value="ECO:0007669"/>
    <property type="project" value="InterPro"/>
</dbReference>
<dbReference type="InterPro" id="IPR001892">
    <property type="entry name" value="Ribosomal_uS13"/>
</dbReference>
<dbReference type="GO" id="GO:1990904">
    <property type="term" value="C:ribonucleoprotein complex"/>
    <property type="evidence" value="ECO:0007669"/>
    <property type="project" value="UniProtKB-KW"/>
</dbReference>